<feature type="compositionally biased region" description="Basic and acidic residues" evidence="3">
    <location>
        <begin position="785"/>
        <end position="795"/>
    </location>
</feature>
<dbReference type="Proteomes" id="UP000324832">
    <property type="component" value="Unassembled WGS sequence"/>
</dbReference>
<feature type="compositionally biased region" description="Pro residues" evidence="3">
    <location>
        <begin position="127"/>
        <end position="138"/>
    </location>
</feature>
<gene>
    <name evidence="5" type="ORF">LSINAPIS_LOCUS11313</name>
</gene>
<feature type="compositionally biased region" description="Basic and acidic residues" evidence="3">
    <location>
        <begin position="809"/>
        <end position="819"/>
    </location>
</feature>
<feature type="compositionally biased region" description="Polar residues" evidence="3">
    <location>
        <begin position="753"/>
        <end position="782"/>
    </location>
</feature>
<keyword evidence="2" id="KW-0175">Coiled coil</keyword>
<reference evidence="5 6" key="1">
    <citation type="submission" date="2017-07" db="EMBL/GenBank/DDBJ databases">
        <authorList>
            <person name="Talla V."/>
            <person name="Backstrom N."/>
        </authorList>
    </citation>
    <scope>NUCLEOTIDE SEQUENCE [LARGE SCALE GENOMIC DNA]</scope>
</reference>
<feature type="coiled-coil region" evidence="2">
    <location>
        <begin position="606"/>
        <end position="640"/>
    </location>
</feature>
<evidence type="ECO:0000256" key="2">
    <source>
        <dbReference type="SAM" id="Coils"/>
    </source>
</evidence>
<keyword evidence="1" id="KW-0862">Zinc</keyword>
<evidence type="ECO:0000259" key="4">
    <source>
        <dbReference type="PROSITE" id="PS50157"/>
    </source>
</evidence>
<feature type="region of interest" description="Disordered" evidence="3">
    <location>
        <begin position="279"/>
        <end position="305"/>
    </location>
</feature>
<proteinExistence type="predicted"/>
<accession>A0A5E4QU23</accession>
<feature type="compositionally biased region" description="Basic and acidic residues" evidence="3">
    <location>
        <begin position="108"/>
        <end position="126"/>
    </location>
</feature>
<feature type="region of interest" description="Disordered" evidence="3">
    <location>
        <begin position="836"/>
        <end position="859"/>
    </location>
</feature>
<name>A0A5E4QU23_9NEOP</name>
<keyword evidence="6" id="KW-1185">Reference proteome</keyword>
<evidence type="ECO:0000256" key="3">
    <source>
        <dbReference type="SAM" id="MobiDB-lite"/>
    </source>
</evidence>
<dbReference type="AlphaFoldDB" id="A0A5E4QU23"/>
<evidence type="ECO:0000256" key="1">
    <source>
        <dbReference type="PROSITE-ProRule" id="PRU00042"/>
    </source>
</evidence>
<feature type="compositionally biased region" description="Polar residues" evidence="3">
    <location>
        <begin position="280"/>
        <end position="290"/>
    </location>
</feature>
<feature type="region of interest" description="Disordered" evidence="3">
    <location>
        <begin position="692"/>
        <end position="712"/>
    </location>
</feature>
<feature type="compositionally biased region" description="Basic and acidic residues" evidence="3">
    <location>
        <begin position="291"/>
        <end position="305"/>
    </location>
</feature>
<organism evidence="5 6">
    <name type="scientific">Leptidea sinapis</name>
    <dbReference type="NCBI Taxonomy" id="189913"/>
    <lineage>
        <taxon>Eukaryota</taxon>
        <taxon>Metazoa</taxon>
        <taxon>Ecdysozoa</taxon>
        <taxon>Arthropoda</taxon>
        <taxon>Hexapoda</taxon>
        <taxon>Insecta</taxon>
        <taxon>Pterygota</taxon>
        <taxon>Neoptera</taxon>
        <taxon>Endopterygota</taxon>
        <taxon>Lepidoptera</taxon>
        <taxon>Glossata</taxon>
        <taxon>Ditrysia</taxon>
        <taxon>Papilionoidea</taxon>
        <taxon>Pieridae</taxon>
        <taxon>Dismorphiinae</taxon>
        <taxon>Leptidea</taxon>
    </lineage>
</organism>
<dbReference type="PROSITE" id="PS50157">
    <property type="entry name" value="ZINC_FINGER_C2H2_2"/>
    <property type="match status" value="1"/>
</dbReference>
<protein>
    <recommendedName>
        <fullName evidence="4">C2H2-type domain-containing protein</fullName>
    </recommendedName>
</protein>
<keyword evidence="1" id="KW-0863">Zinc-finger</keyword>
<feature type="domain" description="C2H2-type" evidence="4">
    <location>
        <begin position="194"/>
        <end position="222"/>
    </location>
</feature>
<dbReference type="GO" id="GO:0008270">
    <property type="term" value="F:zinc ion binding"/>
    <property type="evidence" value="ECO:0007669"/>
    <property type="project" value="UniProtKB-KW"/>
</dbReference>
<sequence>MPPLICEDCADKVCEFYEFREMCQQRNKRTRLKLGLPYNKLTKNMSTMTHFKMDMSKENEPESNCKTHKMKLKKESKNLKIKHGKILKIKKQNRELRRLRGSFLPEKRIPDEDLEFTKSLRSRREPTPPSPPPPPPPTRSALKRTSSMKEEETRRSDAPPKKVRIVDNRPIDQPRGEKKKVESAKVGGPKQNGHWCKLCKTQFISAAALYSHNRWKHIPDEQLIEDNKAIDPSKEKKKRVDKAEVGKLKTNGRLCKICKIQFQTLTAYASHFRWKHSAGDSMQNKKSYQSEIEKSNPKMEKSKQERQKAEIEVKCEKCSRIFSNKSLLKEHTCSRKKVVGPKSKSLTSPDVGKDKRVTGPAIESLLLPRVLRFTKLSVKGSMPYGLDKRSKYPYGGRKNKNILTSNRMVDINAEIDSDFENNMNWDLDESDSVESLKKLSLNVIISKKFLGEAETSSRLGSDRSSSSSPDIFAGFKSHEVDRSFEGLSECFKTRFDSNDDTSETNSDVSALKTNDDTRLNVSVSKSNELKKPVVNLNDCNEKEKVNTDSGEVSFDSDTSGKLQESCIDSYIDKEYSNSGTEALVGSVLSDIEDGLSEKIGGVDKMAAEFKKDVATKSLELKRLNEDADRILDNNDNLEENEFSENNSTEDVLFKSKESIENGASEVKGMKKDSSKIPNENVDGVLINDVQQVEATDSNSSDVSSKSEENKSHIINTVNPTIISPHDDNLMDAMNAQIGESKEMSNVILGSHKSILNDNGEPNTNSTDNSQNASELKENTYNINEVDDKTNSRNDFETEVCPGNSNNKTGESERVVDDLSDDKSKIDVSLGVIDGLCDNKDKVDENKSEVEDSSDDRGIIDKIKVETDDFNDN</sequence>
<dbReference type="EMBL" id="FZQP02004934">
    <property type="protein sequence ID" value="VVD00735.1"/>
    <property type="molecule type" value="Genomic_DNA"/>
</dbReference>
<keyword evidence="1" id="KW-0479">Metal-binding</keyword>
<feature type="region of interest" description="Disordered" evidence="3">
    <location>
        <begin position="108"/>
        <end position="190"/>
    </location>
</feature>
<dbReference type="SMART" id="SM00355">
    <property type="entry name" value="ZnF_C2H2"/>
    <property type="match status" value="3"/>
</dbReference>
<feature type="compositionally biased region" description="Basic and acidic residues" evidence="3">
    <location>
        <begin position="147"/>
        <end position="183"/>
    </location>
</feature>
<dbReference type="InterPro" id="IPR013087">
    <property type="entry name" value="Znf_C2H2_type"/>
</dbReference>
<feature type="region of interest" description="Disordered" evidence="3">
    <location>
        <begin position="752"/>
        <end position="819"/>
    </location>
</feature>
<evidence type="ECO:0000313" key="5">
    <source>
        <dbReference type="EMBL" id="VVD00735.1"/>
    </source>
</evidence>
<evidence type="ECO:0000313" key="6">
    <source>
        <dbReference type="Proteomes" id="UP000324832"/>
    </source>
</evidence>
<dbReference type="PROSITE" id="PS00028">
    <property type="entry name" value="ZINC_FINGER_C2H2_1"/>
    <property type="match status" value="2"/>
</dbReference>